<organism evidence="2">
    <name type="scientific">Gaeumannomyces tritici (strain R3-111a-1)</name>
    <name type="common">Wheat and barley take-all root rot fungus</name>
    <name type="synonym">Gaeumannomyces graminis var. tritici</name>
    <dbReference type="NCBI Taxonomy" id="644352"/>
    <lineage>
        <taxon>Eukaryota</taxon>
        <taxon>Fungi</taxon>
        <taxon>Dikarya</taxon>
        <taxon>Ascomycota</taxon>
        <taxon>Pezizomycotina</taxon>
        <taxon>Sordariomycetes</taxon>
        <taxon>Sordariomycetidae</taxon>
        <taxon>Magnaporthales</taxon>
        <taxon>Magnaporthaceae</taxon>
        <taxon>Gaeumannomyces</taxon>
    </lineage>
</organism>
<protein>
    <recommendedName>
        <fullName evidence="5">NAD dependent epimerase/dehydratase</fullName>
    </recommendedName>
</protein>
<evidence type="ECO:0000313" key="2">
    <source>
        <dbReference type="EMBL" id="EJT77500.1"/>
    </source>
</evidence>
<dbReference type="STRING" id="644352.J3NMU9"/>
<name>J3NMU9_GAET3</name>
<sequence length="266" mass="30032">MGQSPSKPVPGTKFRVIGAGMSRTGTKTLNEALQVLLDGPVHDSGIHSFCGTRQQQHAWLEVMELTPGVKTVADRKRLDYLLASLLEGYSSTMDTPANMVAAEILSVFPDAVVVCTTRDPIPWAVSMYKMADMAGTWYAPFFACVLPGIWNHSRWYRLHERLIAYRLGYNDFRVESIRDHEERLRRVIPADKLFFYRVSDGWAPLCEILGVPVPDRPFPHSNNFNEARAVFRGIIFTGSLVWLGIIGIASTVGWLAYKYFWLSRFG</sequence>
<accession>J3NMU9</accession>
<keyword evidence="4" id="KW-1185">Reference proteome</keyword>
<dbReference type="VEuPathDB" id="FungiDB:GGTG_02608"/>
<evidence type="ECO:0000313" key="3">
    <source>
        <dbReference type="EnsemblFungi" id="EJT77500"/>
    </source>
</evidence>
<reference evidence="4" key="1">
    <citation type="submission" date="2010-07" db="EMBL/GenBank/DDBJ databases">
        <title>The genome sequence of Gaeumannomyces graminis var. tritici strain R3-111a-1.</title>
        <authorList>
            <consortium name="The Broad Institute Genome Sequencing Platform"/>
            <person name="Ma L.-J."/>
            <person name="Dead R."/>
            <person name="Young S."/>
            <person name="Zeng Q."/>
            <person name="Koehrsen M."/>
            <person name="Alvarado L."/>
            <person name="Berlin A."/>
            <person name="Chapman S.B."/>
            <person name="Chen Z."/>
            <person name="Freedman E."/>
            <person name="Gellesch M."/>
            <person name="Goldberg J."/>
            <person name="Griggs A."/>
            <person name="Gujja S."/>
            <person name="Heilman E.R."/>
            <person name="Heiman D."/>
            <person name="Hepburn T."/>
            <person name="Howarth C."/>
            <person name="Jen D."/>
            <person name="Larson L."/>
            <person name="Mehta T."/>
            <person name="Neiman D."/>
            <person name="Pearson M."/>
            <person name="Roberts A."/>
            <person name="Saif S."/>
            <person name="Shea T."/>
            <person name="Shenoy N."/>
            <person name="Sisk P."/>
            <person name="Stolte C."/>
            <person name="Sykes S."/>
            <person name="Walk T."/>
            <person name="White J."/>
            <person name="Yandava C."/>
            <person name="Haas B."/>
            <person name="Nusbaum C."/>
            <person name="Birren B."/>
        </authorList>
    </citation>
    <scope>NUCLEOTIDE SEQUENCE [LARGE SCALE GENOMIC DNA]</scope>
    <source>
        <strain evidence="4">R3-111a-1</strain>
    </source>
</reference>
<dbReference type="InterPro" id="IPR027417">
    <property type="entry name" value="P-loop_NTPase"/>
</dbReference>
<dbReference type="Proteomes" id="UP000006039">
    <property type="component" value="Unassembled WGS sequence"/>
</dbReference>
<dbReference type="PANTHER" id="PTHR36978:SF3">
    <property type="entry name" value="P-LOOP CONTAINING NUCLEOSIDE TRIPHOSPHATE HYDROLASE PROTEIN"/>
    <property type="match status" value="1"/>
</dbReference>
<keyword evidence="1" id="KW-1133">Transmembrane helix</keyword>
<dbReference type="OrthoDB" id="408152at2759"/>
<dbReference type="RefSeq" id="XP_009218645.1">
    <property type="nucleotide sequence ID" value="XM_009220381.1"/>
</dbReference>
<dbReference type="Pfam" id="PF17784">
    <property type="entry name" value="Sulfotransfer_4"/>
    <property type="match status" value="1"/>
</dbReference>
<reference evidence="2" key="2">
    <citation type="submission" date="2010-07" db="EMBL/GenBank/DDBJ databases">
        <authorList>
            <consortium name="The Broad Institute Genome Sequencing Platform"/>
            <consortium name="Broad Institute Genome Sequencing Center for Infectious Disease"/>
            <person name="Ma L.-J."/>
            <person name="Dead R."/>
            <person name="Young S."/>
            <person name="Zeng Q."/>
            <person name="Koehrsen M."/>
            <person name="Alvarado L."/>
            <person name="Berlin A."/>
            <person name="Chapman S.B."/>
            <person name="Chen Z."/>
            <person name="Freedman E."/>
            <person name="Gellesch M."/>
            <person name="Goldberg J."/>
            <person name="Griggs A."/>
            <person name="Gujja S."/>
            <person name="Heilman E.R."/>
            <person name="Heiman D."/>
            <person name="Hepburn T."/>
            <person name="Howarth C."/>
            <person name="Jen D."/>
            <person name="Larson L."/>
            <person name="Mehta T."/>
            <person name="Neiman D."/>
            <person name="Pearson M."/>
            <person name="Roberts A."/>
            <person name="Saif S."/>
            <person name="Shea T."/>
            <person name="Shenoy N."/>
            <person name="Sisk P."/>
            <person name="Stolte C."/>
            <person name="Sykes S."/>
            <person name="Walk T."/>
            <person name="White J."/>
            <person name="Yandava C."/>
            <person name="Haas B."/>
            <person name="Nusbaum C."/>
            <person name="Birren B."/>
        </authorList>
    </citation>
    <scope>NUCLEOTIDE SEQUENCE</scope>
    <source>
        <strain evidence="2">R3-111a-1</strain>
    </source>
</reference>
<reference evidence="3" key="5">
    <citation type="submission" date="2018-04" db="UniProtKB">
        <authorList>
            <consortium name="EnsemblFungi"/>
        </authorList>
    </citation>
    <scope>IDENTIFICATION</scope>
    <source>
        <strain evidence="3">R3-111a-1</strain>
    </source>
</reference>
<dbReference type="GeneID" id="20343066"/>
<gene>
    <name evidence="3" type="primary">20343066</name>
    <name evidence="2" type="ORF">GGTG_02608</name>
</gene>
<proteinExistence type="predicted"/>
<evidence type="ECO:0000313" key="4">
    <source>
        <dbReference type="Proteomes" id="UP000006039"/>
    </source>
</evidence>
<evidence type="ECO:0008006" key="5">
    <source>
        <dbReference type="Google" id="ProtNLM"/>
    </source>
</evidence>
<dbReference type="EnsemblFungi" id="EJT77500">
    <property type="protein sequence ID" value="EJT77500"/>
    <property type="gene ID" value="GGTG_02608"/>
</dbReference>
<dbReference type="SUPFAM" id="SSF52540">
    <property type="entry name" value="P-loop containing nucleoside triphosphate hydrolases"/>
    <property type="match status" value="1"/>
</dbReference>
<feature type="transmembrane region" description="Helical" evidence="1">
    <location>
        <begin position="234"/>
        <end position="257"/>
    </location>
</feature>
<dbReference type="PANTHER" id="PTHR36978">
    <property type="entry name" value="P-LOOP CONTAINING NUCLEOTIDE TRIPHOSPHATE HYDROLASE"/>
    <property type="match status" value="1"/>
</dbReference>
<evidence type="ECO:0000256" key="1">
    <source>
        <dbReference type="SAM" id="Phobius"/>
    </source>
</evidence>
<dbReference type="InterPro" id="IPR040632">
    <property type="entry name" value="Sulfotransfer_4"/>
</dbReference>
<keyword evidence="1" id="KW-0812">Transmembrane</keyword>
<dbReference type="AlphaFoldDB" id="J3NMU9"/>
<dbReference type="EMBL" id="GL385396">
    <property type="protein sequence ID" value="EJT77500.1"/>
    <property type="molecule type" value="Genomic_DNA"/>
</dbReference>
<keyword evidence="1" id="KW-0472">Membrane</keyword>
<reference evidence="3" key="4">
    <citation type="journal article" date="2015" name="G3 (Bethesda)">
        <title>Genome sequences of three phytopathogenic species of the Magnaporthaceae family of fungi.</title>
        <authorList>
            <person name="Okagaki L.H."/>
            <person name="Nunes C.C."/>
            <person name="Sailsbery J."/>
            <person name="Clay B."/>
            <person name="Brown D."/>
            <person name="John T."/>
            <person name="Oh Y."/>
            <person name="Young N."/>
            <person name="Fitzgerald M."/>
            <person name="Haas B.J."/>
            <person name="Zeng Q."/>
            <person name="Young S."/>
            <person name="Adiconis X."/>
            <person name="Fan L."/>
            <person name="Levin J.Z."/>
            <person name="Mitchell T.K."/>
            <person name="Okubara P.A."/>
            <person name="Farman M.L."/>
            <person name="Kohn L.M."/>
            <person name="Birren B."/>
            <person name="Ma L.-J."/>
            <person name="Dean R.A."/>
        </authorList>
    </citation>
    <scope>NUCLEOTIDE SEQUENCE</scope>
    <source>
        <strain evidence="3">R3-111a-1</strain>
    </source>
</reference>
<dbReference type="Gene3D" id="3.40.50.300">
    <property type="entry name" value="P-loop containing nucleotide triphosphate hydrolases"/>
    <property type="match status" value="1"/>
</dbReference>
<dbReference type="eggNOG" id="ENOG502RY15">
    <property type="taxonomic scope" value="Eukaryota"/>
</dbReference>
<reference evidence="2" key="3">
    <citation type="submission" date="2010-09" db="EMBL/GenBank/DDBJ databases">
        <title>Annotation of Gaeumannomyces graminis var. tritici R3-111a-1.</title>
        <authorList>
            <consortium name="The Broad Institute Genome Sequencing Platform"/>
            <person name="Ma L.-J."/>
            <person name="Dead R."/>
            <person name="Young S.K."/>
            <person name="Zeng Q."/>
            <person name="Gargeya S."/>
            <person name="Fitzgerald M."/>
            <person name="Haas B."/>
            <person name="Abouelleil A."/>
            <person name="Alvarado L."/>
            <person name="Arachchi H.M."/>
            <person name="Berlin A."/>
            <person name="Brown A."/>
            <person name="Chapman S.B."/>
            <person name="Chen Z."/>
            <person name="Dunbar C."/>
            <person name="Freedman E."/>
            <person name="Gearin G."/>
            <person name="Gellesch M."/>
            <person name="Goldberg J."/>
            <person name="Griggs A."/>
            <person name="Gujja S."/>
            <person name="Heiman D."/>
            <person name="Howarth C."/>
            <person name="Larson L."/>
            <person name="Lui A."/>
            <person name="MacDonald P.J.P."/>
            <person name="Mehta T."/>
            <person name="Montmayeur A."/>
            <person name="Murphy C."/>
            <person name="Neiman D."/>
            <person name="Pearson M."/>
            <person name="Priest M."/>
            <person name="Roberts A."/>
            <person name="Saif S."/>
            <person name="Shea T."/>
            <person name="Shenoy N."/>
            <person name="Sisk P."/>
            <person name="Stolte C."/>
            <person name="Sykes S."/>
            <person name="Yandava C."/>
            <person name="Wortman J."/>
            <person name="Nusbaum C."/>
            <person name="Birren B."/>
        </authorList>
    </citation>
    <scope>NUCLEOTIDE SEQUENCE</scope>
    <source>
        <strain evidence="2">R3-111a-1</strain>
    </source>
</reference>
<dbReference type="HOGENOM" id="CLU_061199_2_1_1"/>